<comment type="caution">
    <text evidence="15">The sequence shown here is derived from an EMBL/GenBank/DDBJ whole genome shotgun (WGS) entry which is preliminary data.</text>
</comment>
<evidence type="ECO:0000256" key="5">
    <source>
        <dbReference type="ARBA" id="ARBA00022862"/>
    </source>
</evidence>
<dbReference type="AlphaFoldDB" id="A0A0C1U7X4"/>
<keyword evidence="16" id="KW-1185">Reference proteome</keyword>
<proteinExistence type="inferred from homology"/>
<protein>
    <recommendedName>
        <fullName evidence="3">thioredoxin-dependent peroxiredoxin</fullName>
        <ecNumber evidence="3">1.11.1.24</ecNumber>
    </recommendedName>
    <alternativeName>
        <fullName evidence="9">Thioredoxin peroxidase</fullName>
    </alternativeName>
    <alternativeName>
        <fullName evidence="11">Thioredoxin-dependent peroxiredoxin Bcp</fullName>
    </alternativeName>
</protein>
<dbReference type="GO" id="GO:0008379">
    <property type="term" value="F:thioredoxin peroxidase activity"/>
    <property type="evidence" value="ECO:0007669"/>
    <property type="project" value="TreeGrafter"/>
</dbReference>
<comment type="similarity">
    <text evidence="10">Belongs to the peroxiredoxin family. BCP/PrxQ subfamily.</text>
</comment>
<evidence type="ECO:0000256" key="2">
    <source>
        <dbReference type="ARBA" id="ARBA00011245"/>
    </source>
</evidence>
<dbReference type="InterPro" id="IPR036249">
    <property type="entry name" value="Thioredoxin-like_sf"/>
</dbReference>
<dbReference type="PIRSF" id="PIRSF000239">
    <property type="entry name" value="AHPC"/>
    <property type="match status" value="1"/>
</dbReference>
<dbReference type="FunFam" id="3.40.30.10:FF:000007">
    <property type="entry name" value="Thioredoxin-dependent thiol peroxidase"/>
    <property type="match status" value="1"/>
</dbReference>
<evidence type="ECO:0000256" key="9">
    <source>
        <dbReference type="ARBA" id="ARBA00032824"/>
    </source>
</evidence>
<evidence type="ECO:0000256" key="6">
    <source>
        <dbReference type="ARBA" id="ARBA00023002"/>
    </source>
</evidence>
<evidence type="ECO:0000256" key="7">
    <source>
        <dbReference type="ARBA" id="ARBA00023157"/>
    </source>
</evidence>
<name>A0A0C1U7X4_9BACT</name>
<keyword evidence="8" id="KW-0676">Redox-active center</keyword>
<reference evidence="15 16" key="1">
    <citation type="submission" date="2015-01" db="EMBL/GenBank/DDBJ databases">
        <title>Genome sequence of the anaerobic bacterium Geobacter soli GSS01, a dissimilatory Fe(III) reducer from soil.</title>
        <authorList>
            <person name="Yang G."/>
            <person name="Zhou S."/>
        </authorList>
    </citation>
    <scope>NUCLEOTIDE SEQUENCE [LARGE SCALE GENOMIC DNA]</scope>
    <source>
        <strain evidence="15 16">GSS01</strain>
    </source>
</reference>
<dbReference type="PROSITE" id="PS51352">
    <property type="entry name" value="THIOREDOXIN_2"/>
    <property type="match status" value="1"/>
</dbReference>
<dbReference type="GO" id="GO:0005737">
    <property type="term" value="C:cytoplasm"/>
    <property type="evidence" value="ECO:0007669"/>
    <property type="project" value="TreeGrafter"/>
</dbReference>
<evidence type="ECO:0000259" key="14">
    <source>
        <dbReference type="PROSITE" id="PS51352"/>
    </source>
</evidence>
<gene>
    <name evidence="15" type="ORF">SE37_14390</name>
</gene>
<dbReference type="PANTHER" id="PTHR42801">
    <property type="entry name" value="THIOREDOXIN-DEPENDENT PEROXIDE REDUCTASE"/>
    <property type="match status" value="1"/>
</dbReference>
<keyword evidence="6" id="KW-0560">Oxidoreductase</keyword>
<evidence type="ECO:0000256" key="11">
    <source>
        <dbReference type="ARBA" id="ARBA00042639"/>
    </source>
</evidence>
<organism evidence="15 16">
    <name type="scientific">Geobacter soli</name>
    <dbReference type="NCBI Taxonomy" id="1510391"/>
    <lineage>
        <taxon>Bacteria</taxon>
        <taxon>Pseudomonadati</taxon>
        <taxon>Thermodesulfobacteriota</taxon>
        <taxon>Desulfuromonadia</taxon>
        <taxon>Geobacterales</taxon>
        <taxon>Geobacteraceae</taxon>
        <taxon>Geobacter</taxon>
    </lineage>
</organism>
<evidence type="ECO:0000256" key="13">
    <source>
        <dbReference type="PIRSR" id="PIRSR000239-1"/>
    </source>
</evidence>
<evidence type="ECO:0000256" key="12">
    <source>
        <dbReference type="ARBA" id="ARBA00049091"/>
    </source>
</evidence>
<dbReference type="InterPro" id="IPR000866">
    <property type="entry name" value="AhpC/TSA"/>
</dbReference>
<evidence type="ECO:0000313" key="16">
    <source>
        <dbReference type="Proteomes" id="UP000031433"/>
    </source>
</evidence>
<dbReference type="SUPFAM" id="SSF52833">
    <property type="entry name" value="Thioredoxin-like"/>
    <property type="match status" value="1"/>
</dbReference>
<comment type="function">
    <text evidence="1">Thiol-specific peroxidase that catalyzes the reduction of hydrogen peroxide and organic hydroperoxides to water and alcohols, respectively. Plays a role in cell protection against oxidative stress by detoxifying peroxides and as sensor of hydrogen peroxide-mediated signaling events.</text>
</comment>
<evidence type="ECO:0000256" key="10">
    <source>
        <dbReference type="ARBA" id="ARBA00038489"/>
    </source>
</evidence>
<dbReference type="EC" id="1.11.1.24" evidence="3"/>
<keyword evidence="7" id="KW-1015">Disulfide bond</keyword>
<dbReference type="PANTHER" id="PTHR42801:SF4">
    <property type="entry name" value="AHPC_TSA FAMILY PROTEIN"/>
    <property type="match status" value="1"/>
</dbReference>
<evidence type="ECO:0000256" key="4">
    <source>
        <dbReference type="ARBA" id="ARBA00022559"/>
    </source>
</evidence>
<dbReference type="CDD" id="cd03017">
    <property type="entry name" value="PRX_BCP"/>
    <property type="match status" value="1"/>
</dbReference>
<dbReference type="Proteomes" id="UP000031433">
    <property type="component" value="Unassembled WGS sequence"/>
</dbReference>
<comment type="catalytic activity">
    <reaction evidence="12">
        <text>a hydroperoxide + [thioredoxin]-dithiol = an alcohol + [thioredoxin]-disulfide + H2O</text>
        <dbReference type="Rhea" id="RHEA:62620"/>
        <dbReference type="Rhea" id="RHEA-COMP:10698"/>
        <dbReference type="Rhea" id="RHEA-COMP:10700"/>
        <dbReference type="ChEBI" id="CHEBI:15377"/>
        <dbReference type="ChEBI" id="CHEBI:29950"/>
        <dbReference type="ChEBI" id="CHEBI:30879"/>
        <dbReference type="ChEBI" id="CHEBI:35924"/>
        <dbReference type="ChEBI" id="CHEBI:50058"/>
        <dbReference type="EC" id="1.11.1.24"/>
    </reaction>
</comment>
<evidence type="ECO:0000313" key="15">
    <source>
        <dbReference type="EMBL" id="KIE43730.1"/>
    </source>
</evidence>
<dbReference type="Pfam" id="PF00578">
    <property type="entry name" value="AhpC-TSA"/>
    <property type="match status" value="1"/>
</dbReference>
<evidence type="ECO:0000256" key="3">
    <source>
        <dbReference type="ARBA" id="ARBA00013017"/>
    </source>
</evidence>
<dbReference type="InterPro" id="IPR024706">
    <property type="entry name" value="Peroxiredoxin_AhpC-typ"/>
</dbReference>
<evidence type="ECO:0000256" key="1">
    <source>
        <dbReference type="ARBA" id="ARBA00003330"/>
    </source>
</evidence>
<keyword evidence="4" id="KW-0575">Peroxidase</keyword>
<comment type="subunit">
    <text evidence="2">Monomer.</text>
</comment>
<evidence type="ECO:0000256" key="8">
    <source>
        <dbReference type="ARBA" id="ARBA00023284"/>
    </source>
</evidence>
<keyword evidence="5" id="KW-0049">Antioxidant</keyword>
<dbReference type="Gene3D" id="3.40.30.10">
    <property type="entry name" value="Glutaredoxin"/>
    <property type="match status" value="1"/>
</dbReference>
<dbReference type="InterPro" id="IPR013766">
    <property type="entry name" value="Thioredoxin_domain"/>
</dbReference>
<dbReference type="GO" id="GO:0034599">
    <property type="term" value="P:cellular response to oxidative stress"/>
    <property type="evidence" value="ECO:0007669"/>
    <property type="project" value="TreeGrafter"/>
</dbReference>
<feature type="domain" description="Thioredoxin" evidence="14">
    <location>
        <begin position="2"/>
        <end position="155"/>
    </location>
</feature>
<dbReference type="RefSeq" id="WP_039647475.1">
    <property type="nucleotide sequence ID" value="NZ_JXBL01000001.1"/>
</dbReference>
<dbReference type="EMBL" id="JXBL01000001">
    <property type="protein sequence ID" value="KIE43730.1"/>
    <property type="molecule type" value="Genomic_DNA"/>
</dbReference>
<accession>A0A0C1U7X4</accession>
<feature type="active site" description="Cysteine sulfenic acid (-SOH) intermediate; for peroxidase activity" evidence="13">
    <location>
        <position position="44"/>
    </location>
</feature>
<sequence>MSLEGQKAPDFTLAGSDGKMHSLKDYAGQTVVIYFYPRDNTPGCTKEACGFRDLHQDLMERGVVLLGVSRDSLASHDTFIKAFGLPFTLLSDPDAAMMTAYGAFGEKVQYGKTTMGTIRSTVVVGPDGTVVKHWSKVAKADAHPAQVAEFLANRA</sequence>
<dbReference type="GO" id="GO:0045454">
    <property type="term" value="P:cell redox homeostasis"/>
    <property type="evidence" value="ECO:0007669"/>
    <property type="project" value="TreeGrafter"/>
</dbReference>
<dbReference type="InterPro" id="IPR050924">
    <property type="entry name" value="Peroxiredoxin_BCP/PrxQ"/>
</dbReference>